<dbReference type="GO" id="GO:0000025">
    <property type="term" value="P:maltose catabolic process"/>
    <property type="evidence" value="ECO:0007669"/>
    <property type="project" value="TreeGrafter"/>
</dbReference>
<dbReference type="EMBL" id="CAJPDS010000009">
    <property type="protein sequence ID" value="CAF9910600.1"/>
    <property type="molecule type" value="Genomic_DNA"/>
</dbReference>
<dbReference type="PROSITE" id="PS51184">
    <property type="entry name" value="JMJC"/>
    <property type="match status" value="1"/>
</dbReference>
<keyword evidence="2" id="KW-0462">Maltose metabolism</keyword>
<reference evidence="4" key="1">
    <citation type="submission" date="2021-03" db="EMBL/GenBank/DDBJ databases">
        <authorList>
            <person name="Tagirdzhanova G."/>
        </authorList>
    </citation>
    <scope>NUCLEOTIDE SEQUENCE</scope>
</reference>
<dbReference type="GO" id="GO:0004575">
    <property type="term" value="F:sucrose alpha-glucosidase activity"/>
    <property type="evidence" value="ECO:0007669"/>
    <property type="project" value="TreeGrafter"/>
</dbReference>
<dbReference type="InterPro" id="IPR017853">
    <property type="entry name" value="GH"/>
</dbReference>
<dbReference type="OrthoDB" id="1740265at2759"/>
<dbReference type="Gene3D" id="3.90.400.10">
    <property type="entry name" value="Oligo-1,6-glucosidase, Domain 2"/>
    <property type="match status" value="1"/>
</dbReference>
<gene>
    <name evidence="4" type="ORF">HETSPECPRED_010115</name>
</gene>
<organism evidence="4 5">
    <name type="scientific">Heterodermia speciosa</name>
    <dbReference type="NCBI Taxonomy" id="116794"/>
    <lineage>
        <taxon>Eukaryota</taxon>
        <taxon>Fungi</taxon>
        <taxon>Dikarya</taxon>
        <taxon>Ascomycota</taxon>
        <taxon>Pezizomycotina</taxon>
        <taxon>Lecanoromycetes</taxon>
        <taxon>OSLEUM clade</taxon>
        <taxon>Lecanoromycetidae</taxon>
        <taxon>Caliciales</taxon>
        <taxon>Physciaceae</taxon>
        <taxon>Heterodermia</taxon>
    </lineage>
</organism>
<evidence type="ECO:0000256" key="1">
    <source>
        <dbReference type="ARBA" id="ARBA00008061"/>
    </source>
</evidence>
<dbReference type="SUPFAM" id="SSF51445">
    <property type="entry name" value="(Trans)glycosidases"/>
    <property type="match status" value="1"/>
</dbReference>
<sequence>MRSRACHVYLKVSDRHPRHYCALADPPIVQGLFVGRNASRRLHSTSRWEPVRVLKDATVTTFRRDAFHVQLPAVTTHECFEELPAISRWFKRSHQQDETSELDLSYLEQHGDAIVPLELTSNSDSPSDQQIISFHRSEAPLSIFLRWAESADAHSHQRLYLAQASLSDLPERLRNDLPTPKLVSDAGKGDVYDTNLWLGVAPTYTPLHRDPNPNLFVQLAGRKIVRLLPPDAGEEIFLAVQAALGRDTSAVFRGDEMMQGDEKRLLEDQIWCDRHAGQSAALPGYEAALSSGDGLFIPKGWWHSIKGVGKGITGSIYPSSFLDTNQDGWGDIKGITSKLDYLKSLGVNVVWISPIYKSPQKDMGYDIADYKAIDKRYGTIEDVDELIVELKSRDMKLMMDLVVNHTSDEHEWFLSSRSSRDSEKRDWYIWKPPSGYDDDGSPIPPNNWSQILGEANSAWTYDSSTQEFYLSLFTPEQPDLNWENPDVRAAVHDVMCFWLEHGACGYRMDVINLISKDQRFLDAPLALGQDKKYHPGGKYYVNGPKMHEYLREIHDKVLIKYDAITVGEMPVVSDINEIIKTVGRNSGELNMIFIFDLVSIDDVPDQVRMTLQPWGVKDIRRIVDKWQRAMLDHDGWNSVFCENHDSPRSVSRYTDDSDQYRDKGAKLLALMQTTLSGTLFVYQGEELGMRNVPRNWDIEKEYKDIESINFWKKSKALYGGNPKRLAEERKVLEKKSRDHARTPMQWSAEPNAGFCAKDILPWMRVNDDYHEVNVEKQMAHESEDDLSVWQYWQRGLANRQEHKDVFVYGDYQTVGAESDDVFAYVRTGSDAGKWLVVLNFSGKEVEWDLPLDIRIKGWMAGNYQKGKPEKAVMGKVQLKPWEGILGNCMQ</sequence>
<evidence type="ECO:0000313" key="4">
    <source>
        <dbReference type="EMBL" id="CAF9910600.1"/>
    </source>
</evidence>
<dbReference type="PANTHER" id="PTHR10357">
    <property type="entry name" value="ALPHA-AMYLASE FAMILY MEMBER"/>
    <property type="match status" value="1"/>
</dbReference>
<accession>A0A8H3I7T6</accession>
<comment type="similarity">
    <text evidence="1">Belongs to the glycosyl hydrolase 13 family.</text>
</comment>
<dbReference type="SMART" id="SM00642">
    <property type="entry name" value="Aamy"/>
    <property type="match status" value="1"/>
</dbReference>
<dbReference type="CDD" id="cd11333">
    <property type="entry name" value="AmyAc_SI_OligoGlu_DGase"/>
    <property type="match status" value="1"/>
</dbReference>
<dbReference type="Gene3D" id="2.60.40.1180">
    <property type="entry name" value="Golgi alpha-mannosidase II"/>
    <property type="match status" value="1"/>
</dbReference>
<dbReference type="InterPro" id="IPR013780">
    <property type="entry name" value="Glyco_hydro_b"/>
</dbReference>
<dbReference type="SUPFAM" id="SSF51197">
    <property type="entry name" value="Clavaminate synthase-like"/>
    <property type="match status" value="1"/>
</dbReference>
<comment type="caution">
    <text evidence="4">The sequence shown here is derived from an EMBL/GenBank/DDBJ whole genome shotgun (WGS) entry which is preliminary data.</text>
</comment>
<proteinExistence type="inferred from homology"/>
<evidence type="ECO:0000313" key="5">
    <source>
        <dbReference type="Proteomes" id="UP000664521"/>
    </source>
</evidence>
<evidence type="ECO:0000256" key="2">
    <source>
        <dbReference type="ARBA" id="ARBA00026248"/>
    </source>
</evidence>
<dbReference type="PANTHER" id="PTHR10357:SF232">
    <property type="entry name" value="GLYCOSYL HYDROLASE FAMILY 13 CATALYTIC DOMAIN-CONTAINING PROTEIN"/>
    <property type="match status" value="1"/>
</dbReference>
<dbReference type="GO" id="GO:0004556">
    <property type="term" value="F:alpha-amylase activity"/>
    <property type="evidence" value="ECO:0007669"/>
    <property type="project" value="TreeGrafter"/>
</dbReference>
<dbReference type="InterPro" id="IPR006047">
    <property type="entry name" value="GH13_cat_dom"/>
</dbReference>
<dbReference type="AlphaFoldDB" id="A0A8H3I7T6"/>
<dbReference type="Proteomes" id="UP000664521">
    <property type="component" value="Unassembled WGS sequence"/>
</dbReference>
<dbReference type="GO" id="GO:0033934">
    <property type="term" value="F:glucan 1,4-alpha-maltotriohydrolase activity"/>
    <property type="evidence" value="ECO:0007669"/>
    <property type="project" value="TreeGrafter"/>
</dbReference>
<dbReference type="Pfam" id="PF00128">
    <property type="entry name" value="Alpha-amylase"/>
    <property type="match status" value="1"/>
</dbReference>
<dbReference type="InterPro" id="IPR045857">
    <property type="entry name" value="O16G_dom_2"/>
</dbReference>
<dbReference type="InterPro" id="IPR041667">
    <property type="entry name" value="Cupin_8"/>
</dbReference>
<protein>
    <recommendedName>
        <fullName evidence="3">JmjC domain-containing protein</fullName>
    </recommendedName>
</protein>
<dbReference type="Gene3D" id="2.60.120.650">
    <property type="entry name" value="Cupin"/>
    <property type="match status" value="1"/>
</dbReference>
<dbReference type="GO" id="GO:0005987">
    <property type="term" value="P:sucrose catabolic process"/>
    <property type="evidence" value="ECO:0007669"/>
    <property type="project" value="TreeGrafter"/>
</dbReference>
<dbReference type="GO" id="GO:0004574">
    <property type="term" value="F:oligo-1,6-glucosidase activity"/>
    <property type="evidence" value="ECO:0007669"/>
    <property type="project" value="TreeGrafter"/>
</dbReference>
<evidence type="ECO:0000259" key="3">
    <source>
        <dbReference type="PROSITE" id="PS51184"/>
    </source>
</evidence>
<dbReference type="Pfam" id="PF13621">
    <property type="entry name" value="Cupin_8"/>
    <property type="match status" value="1"/>
</dbReference>
<name>A0A8H3I7T6_9LECA</name>
<dbReference type="Gene3D" id="3.20.20.80">
    <property type="entry name" value="Glycosidases"/>
    <property type="match status" value="1"/>
</dbReference>
<dbReference type="FunFam" id="3.20.20.80:FF:000087">
    <property type="entry name" value="Oligo-1,6-glucosidase IMA1"/>
    <property type="match status" value="1"/>
</dbReference>
<dbReference type="SMART" id="SM00558">
    <property type="entry name" value="JmjC"/>
    <property type="match status" value="1"/>
</dbReference>
<feature type="domain" description="JmjC" evidence="3">
    <location>
        <begin position="158"/>
        <end position="333"/>
    </location>
</feature>
<keyword evidence="5" id="KW-1185">Reference proteome</keyword>
<dbReference type="SUPFAM" id="SSF51011">
    <property type="entry name" value="Glycosyl hydrolase domain"/>
    <property type="match status" value="1"/>
</dbReference>
<dbReference type="InterPro" id="IPR003347">
    <property type="entry name" value="JmjC_dom"/>
</dbReference>